<feature type="region of interest" description="Disordered" evidence="1">
    <location>
        <begin position="1"/>
        <end position="36"/>
    </location>
</feature>
<sequence length="36" mass="3722">RVKVVVPNGARRTAKGSTADGKGDGKNLSEKVEVPT</sequence>
<comment type="caution">
    <text evidence="2">The sequence shown here is derived from an EMBL/GenBank/DDBJ whole genome shotgun (WGS) entry which is preliminary data.</text>
</comment>
<dbReference type="AlphaFoldDB" id="X1LNX9"/>
<name>X1LNX9_9ZZZZ</name>
<reference evidence="2" key="1">
    <citation type="journal article" date="2014" name="Front. Microbiol.">
        <title>High frequency of phylogenetically diverse reductive dehalogenase-homologous genes in deep subseafloor sedimentary metagenomes.</title>
        <authorList>
            <person name="Kawai M."/>
            <person name="Futagami T."/>
            <person name="Toyoda A."/>
            <person name="Takaki Y."/>
            <person name="Nishi S."/>
            <person name="Hori S."/>
            <person name="Arai W."/>
            <person name="Tsubouchi T."/>
            <person name="Morono Y."/>
            <person name="Uchiyama I."/>
            <person name="Ito T."/>
            <person name="Fujiyama A."/>
            <person name="Inagaki F."/>
            <person name="Takami H."/>
        </authorList>
    </citation>
    <scope>NUCLEOTIDE SEQUENCE</scope>
    <source>
        <strain evidence="2">Expedition CK06-06</strain>
    </source>
</reference>
<accession>X1LNX9</accession>
<dbReference type="EMBL" id="BARV01019860">
    <property type="protein sequence ID" value="GAI20813.1"/>
    <property type="molecule type" value="Genomic_DNA"/>
</dbReference>
<organism evidence="2">
    <name type="scientific">marine sediment metagenome</name>
    <dbReference type="NCBI Taxonomy" id="412755"/>
    <lineage>
        <taxon>unclassified sequences</taxon>
        <taxon>metagenomes</taxon>
        <taxon>ecological metagenomes</taxon>
    </lineage>
</organism>
<gene>
    <name evidence="2" type="ORF">S06H3_33293</name>
</gene>
<evidence type="ECO:0000256" key="1">
    <source>
        <dbReference type="SAM" id="MobiDB-lite"/>
    </source>
</evidence>
<feature type="compositionally biased region" description="Basic and acidic residues" evidence="1">
    <location>
        <begin position="21"/>
        <end position="36"/>
    </location>
</feature>
<evidence type="ECO:0000313" key="2">
    <source>
        <dbReference type="EMBL" id="GAI20813.1"/>
    </source>
</evidence>
<proteinExistence type="predicted"/>
<feature type="non-terminal residue" evidence="2">
    <location>
        <position position="1"/>
    </location>
</feature>
<protein>
    <submittedName>
        <fullName evidence="2">Uncharacterized protein</fullName>
    </submittedName>
</protein>